<comment type="caution">
    <text evidence="3">The sequence shown here is derived from an EMBL/GenBank/DDBJ whole genome shotgun (WGS) entry which is preliminary data.</text>
</comment>
<evidence type="ECO:0000313" key="3">
    <source>
        <dbReference type="EMBL" id="TWA87903.1"/>
    </source>
</evidence>
<dbReference type="PROSITE" id="PS51819">
    <property type="entry name" value="VOC"/>
    <property type="match status" value="1"/>
</dbReference>
<organism evidence="3 4">
    <name type="scientific">Azospirillum brasilense</name>
    <dbReference type="NCBI Taxonomy" id="192"/>
    <lineage>
        <taxon>Bacteria</taxon>
        <taxon>Pseudomonadati</taxon>
        <taxon>Pseudomonadota</taxon>
        <taxon>Alphaproteobacteria</taxon>
        <taxon>Rhodospirillales</taxon>
        <taxon>Azospirillaceae</taxon>
        <taxon>Azospirillum</taxon>
    </lineage>
</organism>
<dbReference type="GO" id="GO:0016829">
    <property type="term" value="F:lyase activity"/>
    <property type="evidence" value="ECO:0007669"/>
    <property type="project" value="UniProtKB-KW"/>
</dbReference>
<dbReference type="RefSeq" id="WP_145681134.1">
    <property type="nucleotide sequence ID" value="NZ_VITH01000001.1"/>
</dbReference>
<evidence type="ECO:0000259" key="2">
    <source>
        <dbReference type="PROSITE" id="PS51819"/>
    </source>
</evidence>
<dbReference type="Proteomes" id="UP000318529">
    <property type="component" value="Unassembled WGS sequence"/>
</dbReference>
<reference evidence="3 4" key="1">
    <citation type="submission" date="2019-06" db="EMBL/GenBank/DDBJ databases">
        <title>Genomic Encyclopedia of Type Strains, Phase IV (KMG-V): Genome sequencing to study the core and pangenomes of soil and plant-associated prokaryotes.</title>
        <authorList>
            <person name="Whitman W."/>
        </authorList>
    </citation>
    <scope>NUCLEOTIDE SEQUENCE [LARGE SCALE GENOMIC DNA]</scope>
    <source>
        <strain evidence="3 4">BR 11650</strain>
    </source>
</reference>
<dbReference type="AlphaFoldDB" id="A0A560CSR7"/>
<feature type="region of interest" description="Disordered" evidence="1">
    <location>
        <begin position="151"/>
        <end position="171"/>
    </location>
</feature>
<name>A0A560CSR7_AZOBR</name>
<feature type="domain" description="VOC" evidence="2">
    <location>
        <begin position="2"/>
        <end position="116"/>
    </location>
</feature>
<dbReference type="Gene3D" id="3.10.180.10">
    <property type="entry name" value="2,3-Dihydroxybiphenyl 1,2-Dioxygenase, domain 1"/>
    <property type="match status" value="1"/>
</dbReference>
<dbReference type="PANTHER" id="PTHR41294">
    <property type="entry name" value="CADMIUM-INDUCED PROTEIN CADI"/>
    <property type="match status" value="1"/>
</dbReference>
<dbReference type="InterPro" id="IPR049789">
    <property type="entry name" value="ArsI/CadI-like"/>
</dbReference>
<accession>A0A560CSR7</accession>
<dbReference type="InterPro" id="IPR029068">
    <property type="entry name" value="Glyas_Bleomycin-R_OHBP_Dase"/>
</dbReference>
<protein>
    <submittedName>
        <fullName evidence="3">Catechol 2,3-dioxygenase-like lactoylglutathione lyase family enzyme</fullName>
    </submittedName>
</protein>
<keyword evidence="3" id="KW-0223">Dioxygenase</keyword>
<gene>
    <name evidence="3" type="ORF">FBZ83_101772</name>
</gene>
<keyword evidence="3" id="KW-0560">Oxidoreductase</keyword>
<keyword evidence="3" id="KW-0456">Lyase</keyword>
<dbReference type="EMBL" id="VITH01000001">
    <property type="protein sequence ID" value="TWA87903.1"/>
    <property type="molecule type" value="Genomic_DNA"/>
</dbReference>
<dbReference type="NCBIfam" id="NF041414">
    <property type="entry name" value="ArsI_CadI_VOC"/>
    <property type="match status" value="1"/>
</dbReference>
<evidence type="ECO:0000256" key="1">
    <source>
        <dbReference type="SAM" id="MobiDB-lite"/>
    </source>
</evidence>
<dbReference type="InterPro" id="IPR004360">
    <property type="entry name" value="Glyas_Fos-R_dOase_dom"/>
</dbReference>
<dbReference type="Pfam" id="PF00903">
    <property type="entry name" value="Glyoxalase"/>
    <property type="match status" value="1"/>
</dbReference>
<dbReference type="SUPFAM" id="SSF54593">
    <property type="entry name" value="Glyoxalase/Bleomycin resistance protein/Dihydroxybiphenyl dioxygenase"/>
    <property type="match status" value="1"/>
</dbReference>
<dbReference type="GO" id="GO:0051213">
    <property type="term" value="F:dioxygenase activity"/>
    <property type="evidence" value="ECO:0007669"/>
    <property type="project" value="UniProtKB-KW"/>
</dbReference>
<dbReference type="InterPro" id="IPR037523">
    <property type="entry name" value="VOC_core"/>
</dbReference>
<proteinExistence type="predicted"/>
<dbReference type="InterPro" id="IPR052393">
    <property type="entry name" value="Cadmium-induced_rsp"/>
</dbReference>
<dbReference type="GO" id="GO:0046686">
    <property type="term" value="P:response to cadmium ion"/>
    <property type="evidence" value="ECO:0007669"/>
    <property type="project" value="TreeGrafter"/>
</dbReference>
<dbReference type="PANTHER" id="PTHR41294:SF1">
    <property type="entry name" value="CADMIUM-INDUCED PROTEIN CADI"/>
    <property type="match status" value="1"/>
</dbReference>
<sequence>MKRLHVHVAVADLQQSVRFYATLFAAEPTVLKDDYAKWMLEDPRVNFAISARGAAAGIEHLGIQVEDEAELADVHARLRRAEGPVLDEGATTCCYATSTKAWIADPTGIAWETFLTTGEHTTYGDSALIQRSGAGVVTACCGPKPDFAAMAAASGGPKPDAAPETAPSCCG</sequence>
<evidence type="ECO:0000313" key="4">
    <source>
        <dbReference type="Proteomes" id="UP000318529"/>
    </source>
</evidence>